<name>A0A9P0T8C0_PIEBR</name>
<dbReference type="PROSITE" id="PS00028">
    <property type="entry name" value="ZINC_FINGER_C2H2_1"/>
    <property type="match status" value="3"/>
</dbReference>
<dbReference type="PANTHER" id="PTHR24406">
    <property type="entry name" value="TRANSCRIPTIONAL REPRESSOR CTCFL-RELATED"/>
    <property type="match status" value="1"/>
</dbReference>
<keyword evidence="5" id="KW-0862">Zinc</keyword>
<comment type="caution">
    <text evidence="10">The sequence shown here is derived from an EMBL/GenBank/DDBJ whole genome shotgun (WGS) entry which is preliminary data.</text>
</comment>
<dbReference type="AlphaFoldDB" id="A0A9P0T8C0"/>
<dbReference type="Proteomes" id="UP001152562">
    <property type="component" value="Unassembled WGS sequence"/>
</dbReference>
<dbReference type="GO" id="GO:0008270">
    <property type="term" value="F:zinc ion binding"/>
    <property type="evidence" value="ECO:0007669"/>
    <property type="project" value="UniProtKB-KW"/>
</dbReference>
<feature type="domain" description="C2H2-type" evidence="9">
    <location>
        <begin position="223"/>
        <end position="252"/>
    </location>
</feature>
<evidence type="ECO:0000256" key="4">
    <source>
        <dbReference type="ARBA" id="ARBA00022771"/>
    </source>
</evidence>
<evidence type="ECO:0000256" key="8">
    <source>
        <dbReference type="SAM" id="MobiDB-lite"/>
    </source>
</evidence>
<dbReference type="EMBL" id="CALOZG010000004">
    <property type="protein sequence ID" value="CAH4023073.1"/>
    <property type="molecule type" value="Genomic_DNA"/>
</dbReference>
<gene>
    <name evidence="10" type="ORF">PIBRA_LOCUS4113</name>
</gene>
<evidence type="ECO:0000259" key="9">
    <source>
        <dbReference type="PROSITE" id="PS50157"/>
    </source>
</evidence>
<dbReference type="Gene3D" id="3.30.160.60">
    <property type="entry name" value="Classic Zinc Finger"/>
    <property type="match status" value="3"/>
</dbReference>
<keyword evidence="11" id="KW-1185">Reference proteome</keyword>
<dbReference type="InterPro" id="IPR013087">
    <property type="entry name" value="Znf_C2H2_type"/>
</dbReference>
<evidence type="ECO:0000256" key="3">
    <source>
        <dbReference type="ARBA" id="ARBA00022737"/>
    </source>
</evidence>
<reference evidence="10" key="1">
    <citation type="submission" date="2022-05" db="EMBL/GenBank/DDBJ databases">
        <authorList>
            <person name="Okamura Y."/>
        </authorList>
    </citation>
    <scope>NUCLEOTIDE SEQUENCE</scope>
</reference>
<evidence type="ECO:0000256" key="2">
    <source>
        <dbReference type="ARBA" id="ARBA00022723"/>
    </source>
</evidence>
<feature type="compositionally biased region" description="Basic residues" evidence="8">
    <location>
        <begin position="529"/>
        <end position="548"/>
    </location>
</feature>
<feature type="domain" description="C2H2-type" evidence="9">
    <location>
        <begin position="341"/>
        <end position="368"/>
    </location>
</feature>
<keyword evidence="4 7" id="KW-0863">Zinc-finger</keyword>
<evidence type="ECO:0000256" key="7">
    <source>
        <dbReference type="PROSITE-ProRule" id="PRU00042"/>
    </source>
</evidence>
<accession>A0A9P0T8C0</accession>
<feature type="domain" description="C2H2-type" evidence="9">
    <location>
        <begin position="88"/>
        <end position="117"/>
    </location>
</feature>
<proteinExistence type="predicted"/>
<comment type="subcellular location">
    <subcellularLocation>
        <location evidence="1">Nucleus</location>
    </subcellularLocation>
</comment>
<organism evidence="10 11">
    <name type="scientific">Pieris brassicae</name>
    <name type="common">White butterfly</name>
    <name type="synonym">Large white butterfly</name>
    <dbReference type="NCBI Taxonomy" id="7116"/>
    <lineage>
        <taxon>Eukaryota</taxon>
        <taxon>Metazoa</taxon>
        <taxon>Ecdysozoa</taxon>
        <taxon>Arthropoda</taxon>
        <taxon>Hexapoda</taxon>
        <taxon>Insecta</taxon>
        <taxon>Pterygota</taxon>
        <taxon>Neoptera</taxon>
        <taxon>Endopterygota</taxon>
        <taxon>Lepidoptera</taxon>
        <taxon>Glossata</taxon>
        <taxon>Ditrysia</taxon>
        <taxon>Papilionoidea</taxon>
        <taxon>Pieridae</taxon>
        <taxon>Pierinae</taxon>
        <taxon>Pieris</taxon>
    </lineage>
</organism>
<dbReference type="GO" id="GO:0005634">
    <property type="term" value="C:nucleus"/>
    <property type="evidence" value="ECO:0007669"/>
    <property type="project" value="UniProtKB-SubCell"/>
</dbReference>
<sequence>MDETIVKPLNTKDKISRCIDWLKEQNNPKKLSLQNKNDIQFIIETNAHRKKFFLTAEDDATVPVGVGEVELEPRNVPVQKLRHERLCLECEWPSCREFFSNYVMFQAHVRMHISDVHITKMDGNVFYHCLWDVCGHKSTDRDQIIRHINYHAYHAKLLAIGLNARATLKLERCKKDSTKRNQLPPLLGDHCCMWYGCTQFFDSIQDFLDHVQTHIASCSRGQVICSWAGCGAVFVERAQLSRHMRAHTSERLIACYHCGTHFALNRKLSDHLMRQNVDPSAGHKCSICGEFFASDYLLREHVRRHVSCYACSLCDMSQPTPADLAHHVRYRHMASEDVRRHACPDCDYKAVTKYDLRAHIKIHNRKRKKSSDSDSDCEVKKQKNTRKYICHICPDNKPTIFARGTYLTMHLVKVHGAQWPCGHSRFRYQKSEDGMFRLTTTRFEVLEVSKKIVDGCRGPNATLSNKYEFNIRKVADCTATAPTRYEISIRNGLRRTDNQDETIKKIYKEEQKTRSDIGRKDSKKEEKPKKKTVARKRTKKEKQPIVKKSKRKEVLKKEVIEDKEILIEQETESKAQLEVNQLFKNVTLGIHTEDLEDDISAENIINEYNEVAKHEPEDYDSSSEENTKIYMKGMNKENECEVKQQIEEPFSNALEIEMCDVDEQGNVLNTEVIRSKIIYSHVK</sequence>
<feature type="region of interest" description="Disordered" evidence="8">
    <location>
        <begin position="507"/>
        <end position="548"/>
    </location>
</feature>
<evidence type="ECO:0000313" key="10">
    <source>
        <dbReference type="EMBL" id="CAH4023073.1"/>
    </source>
</evidence>
<feature type="domain" description="C2H2-type" evidence="9">
    <location>
        <begin position="283"/>
        <end position="305"/>
    </location>
</feature>
<keyword evidence="3" id="KW-0677">Repeat</keyword>
<keyword evidence="2" id="KW-0479">Metal-binding</keyword>
<evidence type="ECO:0000313" key="11">
    <source>
        <dbReference type="Proteomes" id="UP001152562"/>
    </source>
</evidence>
<evidence type="ECO:0000256" key="1">
    <source>
        <dbReference type="ARBA" id="ARBA00004123"/>
    </source>
</evidence>
<feature type="compositionally biased region" description="Basic and acidic residues" evidence="8">
    <location>
        <begin position="507"/>
        <end position="528"/>
    </location>
</feature>
<dbReference type="Pfam" id="PF00096">
    <property type="entry name" value="zf-C2H2"/>
    <property type="match status" value="2"/>
</dbReference>
<dbReference type="InterPro" id="IPR050888">
    <property type="entry name" value="ZnF_C2H2-type_TF"/>
</dbReference>
<dbReference type="SMART" id="SM00355">
    <property type="entry name" value="ZnF_C2H2"/>
    <property type="match status" value="8"/>
</dbReference>
<protein>
    <recommendedName>
        <fullName evidence="9">C2H2-type domain-containing protein</fullName>
    </recommendedName>
</protein>
<evidence type="ECO:0000256" key="5">
    <source>
        <dbReference type="ARBA" id="ARBA00022833"/>
    </source>
</evidence>
<dbReference type="SUPFAM" id="SSF57667">
    <property type="entry name" value="beta-beta-alpha zinc fingers"/>
    <property type="match status" value="3"/>
</dbReference>
<evidence type="ECO:0000256" key="6">
    <source>
        <dbReference type="ARBA" id="ARBA00023242"/>
    </source>
</evidence>
<dbReference type="PROSITE" id="PS50157">
    <property type="entry name" value="ZINC_FINGER_C2H2_2"/>
    <property type="match status" value="4"/>
</dbReference>
<dbReference type="InterPro" id="IPR036236">
    <property type="entry name" value="Znf_C2H2_sf"/>
</dbReference>
<keyword evidence="6" id="KW-0539">Nucleus</keyword>